<gene>
    <name evidence="2" type="ORF">SORBI_3003G404050</name>
</gene>
<reference evidence="3" key="2">
    <citation type="journal article" date="2018" name="Plant J.">
        <title>The Sorghum bicolor reference genome: improved assembly, gene annotations, a transcriptome atlas, and signatures of genome organization.</title>
        <authorList>
            <person name="McCormick R.F."/>
            <person name="Truong S.K."/>
            <person name="Sreedasyam A."/>
            <person name="Jenkins J."/>
            <person name="Shu S."/>
            <person name="Sims D."/>
            <person name="Kennedy M."/>
            <person name="Amirebrahimi M."/>
            <person name="Weers B.D."/>
            <person name="McKinley B."/>
            <person name="Mattison A."/>
            <person name="Morishige D.T."/>
            <person name="Grimwood J."/>
            <person name="Schmutz J."/>
            <person name="Mullet J.E."/>
        </authorList>
    </citation>
    <scope>NUCLEOTIDE SEQUENCE [LARGE SCALE GENOMIC DNA]</scope>
    <source>
        <strain evidence="3">cv. BTx623</strain>
    </source>
</reference>
<evidence type="ECO:0000256" key="1">
    <source>
        <dbReference type="SAM" id="MobiDB-lite"/>
    </source>
</evidence>
<feature type="region of interest" description="Disordered" evidence="1">
    <location>
        <begin position="17"/>
        <end position="40"/>
    </location>
</feature>
<keyword evidence="3" id="KW-1185">Reference proteome</keyword>
<dbReference type="EMBL" id="CM000762">
    <property type="protein sequence ID" value="OQU88113.1"/>
    <property type="molecule type" value="Genomic_DNA"/>
</dbReference>
<protein>
    <submittedName>
        <fullName evidence="2">Uncharacterized protein</fullName>
    </submittedName>
</protein>
<name>A0A1W0W188_SORBI</name>
<organism evidence="2 3">
    <name type="scientific">Sorghum bicolor</name>
    <name type="common">Sorghum</name>
    <name type="synonym">Sorghum vulgare</name>
    <dbReference type="NCBI Taxonomy" id="4558"/>
    <lineage>
        <taxon>Eukaryota</taxon>
        <taxon>Viridiplantae</taxon>
        <taxon>Streptophyta</taxon>
        <taxon>Embryophyta</taxon>
        <taxon>Tracheophyta</taxon>
        <taxon>Spermatophyta</taxon>
        <taxon>Magnoliopsida</taxon>
        <taxon>Liliopsida</taxon>
        <taxon>Poales</taxon>
        <taxon>Poaceae</taxon>
        <taxon>PACMAD clade</taxon>
        <taxon>Panicoideae</taxon>
        <taxon>Andropogonodae</taxon>
        <taxon>Andropogoneae</taxon>
        <taxon>Sorghinae</taxon>
        <taxon>Sorghum</taxon>
    </lineage>
</organism>
<dbReference type="Proteomes" id="UP000000768">
    <property type="component" value="Chromosome 3"/>
</dbReference>
<proteinExistence type="predicted"/>
<sequence>MNRQPKSSMVLRGTIKLNSNKLGHQEHGTGHSATKIDQPRQQTRVFSLHLRCRQYYTMNHPHDYRQLGTSTVDWYSQYTSYPSSKKKVHQLPCAVYLGPV</sequence>
<evidence type="ECO:0000313" key="3">
    <source>
        <dbReference type="Proteomes" id="UP000000768"/>
    </source>
</evidence>
<dbReference type="InParanoid" id="A0A1W0W188"/>
<dbReference type="Gramene" id="OQU88113">
    <property type="protein sequence ID" value="OQU88113"/>
    <property type="gene ID" value="SORBI_3003G404050"/>
</dbReference>
<accession>A0A1W0W188</accession>
<evidence type="ECO:0000313" key="2">
    <source>
        <dbReference type="EMBL" id="OQU88113.1"/>
    </source>
</evidence>
<reference evidence="2 3" key="1">
    <citation type="journal article" date="2009" name="Nature">
        <title>The Sorghum bicolor genome and the diversification of grasses.</title>
        <authorList>
            <person name="Paterson A.H."/>
            <person name="Bowers J.E."/>
            <person name="Bruggmann R."/>
            <person name="Dubchak I."/>
            <person name="Grimwood J."/>
            <person name="Gundlach H."/>
            <person name="Haberer G."/>
            <person name="Hellsten U."/>
            <person name="Mitros T."/>
            <person name="Poliakov A."/>
            <person name="Schmutz J."/>
            <person name="Spannagl M."/>
            <person name="Tang H."/>
            <person name="Wang X."/>
            <person name="Wicker T."/>
            <person name="Bharti A.K."/>
            <person name="Chapman J."/>
            <person name="Feltus F.A."/>
            <person name="Gowik U."/>
            <person name="Grigoriev I.V."/>
            <person name="Lyons E."/>
            <person name="Maher C.A."/>
            <person name="Martis M."/>
            <person name="Narechania A."/>
            <person name="Otillar R.P."/>
            <person name="Penning B.W."/>
            <person name="Salamov A.A."/>
            <person name="Wang Y."/>
            <person name="Zhang L."/>
            <person name="Carpita N.C."/>
            <person name="Freeling M."/>
            <person name="Gingle A.R."/>
            <person name="Hash C.T."/>
            <person name="Keller B."/>
            <person name="Klein P."/>
            <person name="Kresovich S."/>
            <person name="McCann M.C."/>
            <person name="Ming R."/>
            <person name="Peterson D.G."/>
            <person name="Mehboob-ur-Rahman"/>
            <person name="Ware D."/>
            <person name="Westhoff P."/>
            <person name="Mayer K.F."/>
            <person name="Messing J."/>
            <person name="Rokhsar D.S."/>
        </authorList>
    </citation>
    <scope>NUCLEOTIDE SEQUENCE [LARGE SCALE GENOMIC DNA]</scope>
    <source>
        <strain evidence="3">cv. BTx623</strain>
    </source>
</reference>
<dbReference type="AlphaFoldDB" id="A0A1W0W188"/>